<feature type="signal peptide" evidence="2">
    <location>
        <begin position="1"/>
        <end position="19"/>
    </location>
</feature>
<proteinExistence type="inferred from homology"/>
<evidence type="ECO:0000313" key="4">
    <source>
        <dbReference type="Proteomes" id="UP000252669"/>
    </source>
</evidence>
<protein>
    <recommendedName>
        <fullName evidence="5">Outer membrane efflux protein, TolC family, CusC</fullName>
    </recommendedName>
</protein>
<dbReference type="Gene3D" id="1.20.1600.10">
    <property type="entry name" value="Outer membrane efflux proteins (OEP)"/>
    <property type="match status" value="1"/>
</dbReference>
<dbReference type="AlphaFoldDB" id="A0A366MT91"/>
<keyword evidence="2" id="KW-0732">Signal</keyword>
<dbReference type="SUPFAM" id="SSF56954">
    <property type="entry name" value="Outer membrane efflux proteins (OEP)"/>
    <property type="match status" value="1"/>
</dbReference>
<accession>A0A366MT91</accession>
<comment type="caution">
    <text evidence="3">The sequence shown here is derived from an EMBL/GenBank/DDBJ whole genome shotgun (WGS) entry which is preliminary data.</text>
</comment>
<evidence type="ECO:0008006" key="5">
    <source>
        <dbReference type="Google" id="ProtNLM"/>
    </source>
</evidence>
<name>A0A366MT91_9BACT</name>
<dbReference type="EMBL" id="PDKB01000011">
    <property type="protein sequence ID" value="RBQ28814.1"/>
    <property type="molecule type" value="Genomic_DNA"/>
</dbReference>
<sequence>MKRVVFVLSIIISSLSATSIEELVNSSFSRNYDLKGLEKSIEVANYQIKLAKNWENPMLEFKTNMIMLNKNYLNDQKEYGVELSQAIPIGNRLDIEESIAKKDKDIQEILLEDKKLELESKIYSYSYNILILENRLKLLEEYKKNQDKLENLYSKLYKYKKANFNDVLNTQISKYDIDIQINELKTTIENLYLNLEIITYVKIDNLNGNLELKNIDKTIEENSFYTHPQIKILELTNQRYKDYAKLEESKKFSSITLSLEYMQNKEQDYANVSIGMPLPIYKTENINKLKANLNANEINDRQKSQIHNLKLQTKIYLNNLEKSKQNYKIIQERIIPLKLKLQKVLENRVIFEKANLEESINNLNELIDYEIKANEELAKYFENYSELIYYSNKGTI</sequence>
<keyword evidence="4" id="KW-1185">Reference proteome</keyword>
<dbReference type="GO" id="GO:0015562">
    <property type="term" value="F:efflux transmembrane transporter activity"/>
    <property type="evidence" value="ECO:0007669"/>
    <property type="project" value="InterPro"/>
</dbReference>
<dbReference type="InterPro" id="IPR003423">
    <property type="entry name" value="OMP_efflux"/>
</dbReference>
<comment type="similarity">
    <text evidence="1">Belongs to the outer membrane factor (OMF) (TC 1.B.17) family.</text>
</comment>
<dbReference type="OrthoDB" id="5332769at2"/>
<dbReference type="Pfam" id="PF02321">
    <property type="entry name" value="OEP"/>
    <property type="match status" value="1"/>
</dbReference>
<evidence type="ECO:0000256" key="1">
    <source>
        <dbReference type="ARBA" id="ARBA00007613"/>
    </source>
</evidence>
<feature type="chain" id="PRO_5016960660" description="Outer membrane efflux protein, TolC family, CusC" evidence="2">
    <location>
        <begin position="20"/>
        <end position="396"/>
    </location>
</feature>
<evidence type="ECO:0000313" key="3">
    <source>
        <dbReference type="EMBL" id="RBQ28814.1"/>
    </source>
</evidence>
<dbReference type="Proteomes" id="UP000252669">
    <property type="component" value="Unassembled WGS sequence"/>
</dbReference>
<dbReference type="RefSeq" id="WP_113894590.1">
    <property type="nucleotide sequence ID" value="NZ_JANJGA010000011.1"/>
</dbReference>
<gene>
    <name evidence="3" type="ORF">CRU91_07405</name>
</gene>
<reference evidence="3 4" key="1">
    <citation type="submission" date="2017-10" db="EMBL/GenBank/DDBJ databases">
        <title>Genomics of the genus Arcobacter.</title>
        <authorList>
            <person name="Perez-Cataluna A."/>
            <person name="Figueras M.J."/>
        </authorList>
    </citation>
    <scope>NUCLEOTIDE SEQUENCE [LARGE SCALE GENOMIC DNA]</scope>
    <source>
        <strain evidence="3 4">CECT 9230</strain>
    </source>
</reference>
<organism evidence="3 4">
    <name type="scientific">Aliarcobacter vitoriensis</name>
    <dbReference type="NCBI Taxonomy" id="2011099"/>
    <lineage>
        <taxon>Bacteria</taxon>
        <taxon>Pseudomonadati</taxon>
        <taxon>Campylobacterota</taxon>
        <taxon>Epsilonproteobacteria</taxon>
        <taxon>Campylobacterales</taxon>
        <taxon>Arcobacteraceae</taxon>
        <taxon>Aliarcobacter</taxon>
    </lineage>
</organism>
<evidence type="ECO:0000256" key="2">
    <source>
        <dbReference type="SAM" id="SignalP"/>
    </source>
</evidence>